<reference evidence="3 4" key="2">
    <citation type="submission" date="2018-11" db="EMBL/GenBank/DDBJ databases">
        <authorList>
            <consortium name="Pathogen Informatics"/>
        </authorList>
    </citation>
    <scope>NUCLEOTIDE SEQUENCE [LARGE SCALE GENOMIC DNA]</scope>
</reference>
<evidence type="ECO:0000313" key="4">
    <source>
        <dbReference type="Proteomes" id="UP000282613"/>
    </source>
</evidence>
<dbReference type="AlphaFoldDB" id="A0A0R3W2V8"/>
<dbReference type="PROSITE" id="PS00108">
    <property type="entry name" value="PROTEIN_KINASE_ST"/>
    <property type="match status" value="2"/>
</dbReference>
<dbReference type="SUPFAM" id="SSF56112">
    <property type="entry name" value="Protein kinase-like (PK-like)"/>
    <property type="match status" value="2"/>
</dbReference>
<dbReference type="PROSITE" id="PS50011">
    <property type="entry name" value="PROTEIN_KINASE_DOM"/>
    <property type="match status" value="2"/>
</dbReference>
<keyword evidence="4" id="KW-1185">Reference proteome</keyword>
<dbReference type="OrthoDB" id="10261027at2759"/>
<dbReference type="InterPro" id="IPR011009">
    <property type="entry name" value="Kinase-like_dom_sf"/>
</dbReference>
<dbReference type="InterPro" id="IPR008271">
    <property type="entry name" value="Ser/Thr_kinase_AS"/>
</dbReference>
<dbReference type="PANTHER" id="PTHR44329:SF260">
    <property type="entry name" value="PROTEIN KINASE DOMAIN-CONTAINING PROTEIN"/>
    <property type="match status" value="1"/>
</dbReference>
<reference evidence="5" key="1">
    <citation type="submission" date="2017-02" db="UniProtKB">
        <authorList>
            <consortium name="WormBaseParasite"/>
        </authorList>
    </citation>
    <scope>IDENTIFICATION</scope>
</reference>
<feature type="domain" description="Protein kinase" evidence="2">
    <location>
        <begin position="404"/>
        <end position="780"/>
    </location>
</feature>
<dbReference type="WBParaSite" id="TASK_0000419701-mRNA-1">
    <property type="protein sequence ID" value="TASK_0000419701-mRNA-1"/>
    <property type="gene ID" value="TASK_0000419701"/>
</dbReference>
<organism evidence="5">
    <name type="scientific">Taenia asiatica</name>
    <name type="common">Asian tapeworm</name>
    <dbReference type="NCBI Taxonomy" id="60517"/>
    <lineage>
        <taxon>Eukaryota</taxon>
        <taxon>Metazoa</taxon>
        <taxon>Spiralia</taxon>
        <taxon>Lophotrochozoa</taxon>
        <taxon>Platyhelminthes</taxon>
        <taxon>Cestoda</taxon>
        <taxon>Eucestoda</taxon>
        <taxon>Cyclophyllidea</taxon>
        <taxon>Taeniidae</taxon>
        <taxon>Taenia</taxon>
    </lineage>
</organism>
<feature type="region of interest" description="Disordered" evidence="1">
    <location>
        <begin position="192"/>
        <end position="215"/>
    </location>
</feature>
<feature type="domain" description="Protein kinase" evidence="2">
    <location>
        <begin position="1"/>
        <end position="177"/>
    </location>
</feature>
<evidence type="ECO:0000313" key="5">
    <source>
        <dbReference type="WBParaSite" id="TASK_0000419701-mRNA-1"/>
    </source>
</evidence>
<feature type="compositionally biased region" description="Low complexity" evidence="1">
    <location>
        <begin position="550"/>
        <end position="562"/>
    </location>
</feature>
<evidence type="ECO:0000259" key="2">
    <source>
        <dbReference type="PROSITE" id="PS50011"/>
    </source>
</evidence>
<sequence>MSQLSEAVAFLHERSSIPIIHRDVKPANCLILNEGARLQLCDFGSAESPDLPEPMSPTRRGTAGFMAPELFSIDSATPVNYTVKSDVFSVAMTFWEVLARQHVCPPDEPFFVTLVQLVHKHRRPHPLQGCPVFLLRLLERSWSEHPEERPRMSEVADLLNCIKTRILDQGVISQPLIIPPLSSDFSLSPAAEYTSDDQWEEEEDTTDSAPQPTWMEDDPAQELEVSSPSPVLLKPLELSIICDDSDIESKKASGALRDIALLATQQMAKLFISTTGSKIRRAVLSGARYVKAKPALRRIILKTGRYGPRYYSLVQRVGKTLLASGTHARPNSLIRAFNSVATIVRYRNDPPFNESVNVSKSLFCLTASPLVAFTLHSDRMTDCDGIMSNISVLSKLNRKSSSLMVLLEPYGLRNIRPLTKTINKVNNNFSLETCNEIAVKIHYNYYQEDSEGGDVTSTDHLYLLHKQRDREINLRPPGPHPNIVPILDDFFDRAPPVKTEGEGGREASWEGVENFPDGFGGRPYTLYLLMERFNGSLDDLLNGKWKPTTTFSSSTDSTSFSTHQPASREVPTEGSPEIPTSNIELAPSLLPTEEAIGLTVQMVEAVAHLERYHLAHRDIKPSNFLVKSRSLPKRVDLLNAEMAEAINTRVQVALSDFGCAIRTVDPSAGYNCTTISHSGNTALWAPEVAVEFSDRQCTLPSIYSRADLWAVATIVYQLFGQPNPFLSSALSSTDYAESELPVLPSGAPGVLAWMLHSCLRRNPSARPPARLVADVLHTWCLLDNLKRLLRPRAFDKVVPQIPLPIEILANVEGGGFLNSEETWITMNLAAEGFSRLQRRLDDPLRRKLRQLLQLAWAADWLLGAGKFMGLRHLFYQRVTLERFAFCLAFVQFAEKAKLLGVFK</sequence>
<dbReference type="PANTHER" id="PTHR44329">
    <property type="entry name" value="SERINE/THREONINE-PROTEIN KINASE TNNI3K-RELATED"/>
    <property type="match status" value="1"/>
</dbReference>
<evidence type="ECO:0000313" key="3">
    <source>
        <dbReference type="EMBL" id="VDK33045.1"/>
    </source>
</evidence>
<feature type="compositionally biased region" description="Acidic residues" evidence="1">
    <location>
        <begin position="194"/>
        <end position="206"/>
    </location>
</feature>
<protein>
    <submittedName>
        <fullName evidence="5">Protein kinase domain-containing protein</fullName>
    </submittedName>
</protein>
<dbReference type="GO" id="GO:0005524">
    <property type="term" value="F:ATP binding"/>
    <property type="evidence" value="ECO:0007669"/>
    <property type="project" value="InterPro"/>
</dbReference>
<feature type="region of interest" description="Disordered" evidence="1">
    <location>
        <begin position="550"/>
        <end position="582"/>
    </location>
</feature>
<dbReference type="Pfam" id="PF00069">
    <property type="entry name" value="Pkinase"/>
    <property type="match status" value="2"/>
</dbReference>
<gene>
    <name evidence="3" type="ORF">TASK_LOCUS4198</name>
</gene>
<dbReference type="InterPro" id="IPR000719">
    <property type="entry name" value="Prot_kinase_dom"/>
</dbReference>
<dbReference type="SMART" id="SM00220">
    <property type="entry name" value="S_TKc"/>
    <property type="match status" value="1"/>
</dbReference>
<evidence type="ECO:0000256" key="1">
    <source>
        <dbReference type="SAM" id="MobiDB-lite"/>
    </source>
</evidence>
<accession>A0A0R3W2V8</accession>
<dbReference type="GO" id="GO:0004674">
    <property type="term" value="F:protein serine/threonine kinase activity"/>
    <property type="evidence" value="ECO:0007669"/>
    <property type="project" value="TreeGrafter"/>
</dbReference>
<dbReference type="Proteomes" id="UP000282613">
    <property type="component" value="Unassembled WGS sequence"/>
</dbReference>
<dbReference type="EMBL" id="UYRS01018334">
    <property type="protein sequence ID" value="VDK33045.1"/>
    <property type="molecule type" value="Genomic_DNA"/>
</dbReference>
<proteinExistence type="predicted"/>
<dbReference type="Gene3D" id="1.10.510.10">
    <property type="entry name" value="Transferase(Phosphotransferase) domain 1"/>
    <property type="match status" value="2"/>
</dbReference>
<dbReference type="InterPro" id="IPR051681">
    <property type="entry name" value="Ser/Thr_Kinases-Pseudokinases"/>
</dbReference>
<name>A0A0R3W2V8_TAEAS</name>
<dbReference type="STRING" id="60517.A0A0R3W2V8"/>